<feature type="transmembrane region" description="Helical" evidence="1">
    <location>
        <begin position="21"/>
        <end position="50"/>
    </location>
</feature>
<dbReference type="EMBL" id="LNYG01000013">
    <property type="protein sequence ID" value="KTD08141.1"/>
    <property type="molecule type" value="Genomic_DNA"/>
</dbReference>
<dbReference type="PANTHER" id="PTHR30386:SF28">
    <property type="entry name" value="EXPORTED PROTEIN"/>
    <property type="match status" value="1"/>
</dbReference>
<evidence type="ECO:0000313" key="3">
    <source>
        <dbReference type="EMBL" id="OCH98470.1"/>
    </source>
</evidence>
<gene>
    <name evidence="3" type="ORF">A8135_00030</name>
    <name evidence="2" type="ORF">Ljam_2336</name>
</gene>
<accession>A0A0W0UKI9</accession>
<dbReference type="STRING" id="455.Ljam_2336"/>
<dbReference type="RefSeq" id="WP_058450194.1">
    <property type="nucleotide sequence ID" value="NZ_CAAAJF010000018.1"/>
</dbReference>
<keyword evidence="1" id="KW-0812">Transmembrane</keyword>
<dbReference type="InterPro" id="IPR050739">
    <property type="entry name" value="MFP"/>
</dbReference>
<evidence type="ECO:0000313" key="5">
    <source>
        <dbReference type="Proteomes" id="UP000093336"/>
    </source>
</evidence>
<reference evidence="3 5" key="2">
    <citation type="submission" date="2016-05" db="EMBL/GenBank/DDBJ databases">
        <authorList>
            <person name="Prochazka B."/>
            <person name="Indra A."/>
            <person name="Hasenberger P."/>
            <person name="Blaschitz M."/>
            <person name="Wagner L."/>
            <person name="Wewalka G."/>
            <person name="Sorschag S."/>
            <person name="Schmid D."/>
            <person name="Ruppitsch W."/>
        </authorList>
    </citation>
    <scope>NUCLEOTIDE SEQUENCE [LARGE SCALE GENOMIC DNA]</scope>
    <source>
        <strain evidence="3 5">974010_12</strain>
    </source>
</reference>
<reference evidence="2 4" key="1">
    <citation type="submission" date="2015-11" db="EMBL/GenBank/DDBJ databases">
        <title>Genomic analysis of 38 Legionella species identifies large and diverse effector repertoires.</title>
        <authorList>
            <person name="Burstein D."/>
            <person name="Amaro F."/>
            <person name="Zusman T."/>
            <person name="Lifshitz Z."/>
            <person name="Cohen O."/>
            <person name="Gilbert J.A."/>
            <person name="Pupko T."/>
            <person name="Shuman H.A."/>
            <person name="Segal G."/>
        </authorList>
    </citation>
    <scope>NUCLEOTIDE SEQUENCE [LARGE SCALE GENOMIC DNA]</scope>
    <source>
        <strain evidence="2 4">JA-26-G1-E2</strain>
    </source>
</reference>
<protein>
    <submittedName>
        <fullName evidence="2">Hemolysin D</fullName>
    </submittedName>
    <submittedName>
        <fullName evidence="3">NHLP bacteriocin system secretion protein</fullName>
    </submittedName>
</protein>
<dbReference type="PANTHER" id="PTHR30386">
    <property type="entry name" value="MEMBRANE FUSION SUBUNIT OF EMRAB-TOLC MULTIDRUG EFFLUX PUMP"/>
    <property type="match status" value="1"/>
</dbReference>
<evidence type="ECO:0000313" key="4">
    <source>
        <dbReference type="Proteomes" id="UP000054715"/>
    </source>
</evidence>
<evidence type="ECO:0000256" key="1">
    <source>
        <dbReference type="SAM" id="Phobius"/>
    </source>
</evidence>
<dbReference type="NCBIfam" id="TIGR03794">
    <property type="entry name" value="NHLM_micro_HlyD"/>
    <property type="match status" value="1"/>
</dbReference>
<dbReference type="OrthoDB" id="8439633at2"/>
<keyword evidence="1" id="KW-1133">Transmembrane helix</keyword>
<evidence type="ECO:0000313" key="2">
    <source>
        <dbReference type="EMBL" id="KTD08141.1"/>
    </source>
</evidence>
<sequence>MPKLFREKSLLRLNNPEKLDNLFRIVSPLNWLILIALALLLLMIVAWSIWGRIDTRISGNGILISGGQKIYDAIAEESGRLLTIDVEIGEIVKKGQQLATLKLPLLNLELENKQQLLGTLQRQLNDLQQFIQKDFKLEQEKNAVLQANWASDLRNANLHLEYLKSAIAEREKLVGKAVSRQELADLKSNYFKEIQERDEIQKKMTDNIIEFKRRTEANQQRIIELKNRILQAQMELALVQKKIKVHSIIVSPVDGEIINILGKPGEIVQTGSKVMDIEPYAETIDAAVYVPAGMGKVILPGMVAHVVPSTVKKQEYGSILGVVETVASFPSTHSSMMAVLSNEKLVENFTKDGPQLYVRIDLKEANTPSRFKWTTSKGPNMIITNGTLCTADIVIKTQPPITLVVPAIKQFLGID</sequence>
<dbReference type="Proteomes" id="UP000093336">
    <property type="component" value="Unassembled WGS sequence"/>
</dbReference>
<comment type="caution">
    <text evidence="2">The sequence shown here is derived from an EMBL/GenBank/DDBJ whole genome shotgun (WGS) entry which is preliminary data.</text>
</comment>
<name>A0A0W0UKI9_9GAMM</name>
<dbReference type="AlphaFoldDB" id="A0A0W0UKI9"/>
<dbReference type="Gene3D" id="2.40.50.100">
    <property type="match status" value="1"/>
</dbReference>
<dbReference type="EMBL" id="LYOZ01000010">
    <property type="protein sequence ID" value="OCH98470.1"/>
    <property type="molecule type" value="Genomic_DNA"/>
</dbReference>
<organism evidence="2 4">
    <name type="scientific">Legionella jamestowniensis</name>
    <dbReference type="NCBI Taxonomy" id="455"/>
    <lineage>
        <taxon>Bacteria</taxon>
        <taxon>Pseudomonadati</taxon>
        <taxon>Pseudomonadota</taxon>
        <taxon>Gammaproteobacteria</taxon>
        <taxon>Legionellales</taxon>
        <taxon>Legionellaceae</taxon>
        <taxon>Legionella</taxon>
    </lineage>
</organism>
<dbReference type="PATRIC" id="fig|455.5.peg.2459"/>
<keyword evidence="5" id="KW-1185">Reference proteome</keyword>
<proteinExistence type="predicted"/>
<dbReference type="Proteomes" id="UP000054715">
    <property type="component" value="Unassembled WGS sequence"/>
</dbReference>
<dbReference type="InterPro" id="IPR022275">
    <property type="entry name" value="NHPM_bacteriocin_SS_HylD"/>
</dbReference>
<keyword evidence="1" id="KW-0472">Membrane</keyword>